<feature type="region of interest" description="Disordered" evidence="1">
    <location>
        <begin position="1"/>
        <end position="32"/>
    </location>
</feature>
<dbReference type="Proteomes" id="UP000749559">
    <property type="component" value="Unassembled WGS sequence"/>
</dbReference>
<dbReference type="SUPFAM" id="SSF57625">
    <property type="entry name" value="Invertebrate chitin-binding proteins"/>
    <property type="match status" value="1"/>
</dbReference>
<keyword evidence="2" id="KW-0472">Membrane</keyword>
<dbReference type="Gene3D" id="2.170.140.10">
    <property type="entry name" value="Chitin binding domain"/>
    <property type="match status" value="1"/>
</dbReference>
<sequence>MDSKTDYLRLLSPSNSATSSSTTATCISDSNDVGNASTTNTSIVYQISQQTWNIDDIPHKGRGRSWSTYEPNWLSLTGAAYDTNEDELNLPKITSERKSGSITAVPGVIDDQGIPAELDCNSIGEGSQFNVIPPLVIPLKEDTKQCCDAQTQTDKRKKSKWWILLLLLLLLLLIGGALTIGLYFGIVWPNSPDTQPRETTTSSRLLTAISSTGTYSTQRFTMTTKQHVTETELPTTTPLSTLTAHTTEVTTEVQTTEASTTEKRTAEVSTTKTQTTNVHTTGIHTTKVQTTELTTTEVPTTEIPTTEVSKTEVPATSKTPVTTDYVTTTVVTLFPDLSDYCFGEPDGTNAHPHMCRQFITCRNQETLIQTCAITTCYDEGMGVCIRCEAVDCGSRSTDEP</sequence>
<evidence type="ECO:0000313" key="3">
    <source>
        <dbReference type="EMBL" id="CAH1781409.1"/>
    </source>
</evidence>
<protein>
    <submittedName>
        <fullName evidence="3">Uncharacterized protein</fullName>
    </submittedName>
</protein>
<dbReference type="InterPro" id="IPR036508">
    <property type="entry name" value="Chitin-bd_dom_sf"/>
</dbReference>
<keyword evidence="4" id="KW-1185">Reference proteome</keyword>
<dbReference type="Pfam" id="PF01607">
    <property type="entry name" value="CBM_14"/>
    <property type="match status" value="1"/>
</dbReference>
<organism evidence="3 4">
    <name type="scientific">Owenia fusiformis</name>
    <name type="common">Polychaete worm</name>
    <dbReference type="NCBI Taxonomy" id="6347"/>
    <lineage>
        <taxon>Eukaryota</taxon>
        <taxon>Metazoa</taxon>
        <taxon>Spiralia</taxon>
        <taxon>Lophotrochozoa</taxon>
        <taxon>Annelida</taxon>
        <taxon>Polychaeta</taxon>
        <taxon>Sedentaria</taxon>
        <taxon>Canalipalpata</taxon>
        <taxon>Sabellida</taxon>
        <taxon>Oweniida</taxon>
        <taxon>Oweniidae</taxon>
        <taxon>Owenia</taxon>
    </lineage>
</organism>
<keyword evidence="2" id="KW-0812">Transmembrane</keyword>
<dbReference type="GO" id="GO:0008061">
    <property type="term" value="F:chitin binding"/>
    <property type="evidence" value="ECO:0007669"/>
    <property type="project" value="InterPro"/>
</dbReference>
<name>A0A8J1UDH6_OWEFU</name>
<feature type="compositionally biased region" description="Low complexity" evidence="1">
    <location>
        <begin position="249"/>
        <end position="259"/>
    </location>
</feature>
<feature type="compositionally biased region" description="Low complexity" evidence="1">
    <location>
        <begin position="12"/>
        <end position="30"/>
    </location>
</feature>
<dbReference type="GO" id="GO:0005576">
    <property type="term" value="C:extracellular region"/>
    <property type="evidence" value="ECO:0007669"/>
    <property type="project" value="InterPro"/>
</dbReference>
<feature type="region of interest" description="Disordered" evidence="1">
    <location>
        <begin position="249"/>
        <end position="278"/>
    </location>
</feature>
<reference evidence="3" key="1">
    <citation type="submission" date="2022-03" db="EMBL/GenBank/DDBJ databases">
        <authorList>
            <person name="Martin C."/>
        </authorList>
    </citation>
    <scope>NUCLEOTIDE SEQUENCE</scope>
</reference>
<feature type="transmembrane region" description="Helical" evidence="2">
    <location>
        <begin position="161"/>
        <end position="188"/>
    </location>
</feature>
<evidence type="ECO:0000256" key="2">
    <source>
        <dbReference type="SAM" id="Phobius"/>
    </source>
</evidence>
<comment type="caution">
    <text evidence="3">The sequence shown here is derived from an EMBL/GenBank/DDBJ whole genome shotgun (WGS) entry which is preliminary data.</text>
</comment>
<dbReference type="PROSITE" id="PS50940">
    <property type="entry name" value="CHIT_BIND_II"/>
    <property type="match status" value="1"/>
</dbReference>
<dbReference type="EMBL" id="CAIIXF020000004">
    <property type="protein sequence ID" value="CAH1781409.1"/>
    <property type="molecule type" value="Genomic_DNA"/>
</dbReference>
<evidence type="ECO:0000256" key="1">
    <source>
        <dbReference type="SAM" id="MobiDB-lite"/>
    </source>
</evidence>
<dbReference type="AlphaFoldDB" id="A0A8J1UDH6"/>
<gene>
    <name evidence="3" type="ORF">OFUS_LOCUS7989</name>
</gene>
<accession>A0A8J1UDH6</accession>
<keyword evidence="2" id="KW-1133">Transmembrane helix</keyword>
<proteinExistence type="predicted"/>
<evidence type="ECO:0000313" key="4">
    <source>
        <dbReference type="Proteomes" id="UP000749559"/>
    </source>
</evidence>
<dbReference type="InterPro" id="IPR002557">
    <property type="entry name" value="Chitin-bd_dom"/>
</dbReference>